<evidence type="ECO:0000313" key="5">
    <source>
        <dbReference type="EMBL" id="RBP98265.1"/>
    </source>
</evidence>
<feature type="domain" description="Shikimate dehydrogenase substrate binding N-terminal" evidence="4">
    <location>
        <begin position="10"/>
        <end position="91"/>
    </location>
</feature>
<sequence length="372" mass="39147">MISITHHCAVLGSPISHSLSPLLHEAAYKALGLDDWAYNRQEVTQADLPAFVQSLDPSWVGLSLTMPLKQAIVPYGQAQDPWAKRLRVANTAVFDWGSASQETQGQAAIRLYNTDVAGIALAFRHAWQVQQASGLGLASRPLRAGGTAVILGNGNTAQSALAALASLQAGASETLPGSPKQGDPTDSSSGAQGADVRPWRLVLAARHPDSHPDILDLAGDYRHVMDLNTVALHDEALTGLLADADVVISTLPAHAADSVAESLAASGHHLSGSLLDVAYDPRPSLLNRVWDEGGGLSIGGEEMLLYQALIQLLVMLGPRLPEVDRNIDQATGAAAVAAIGPDLKTAFQMPYLSDRLVAAVEQSMRAAIQEAL</sequence>
<organism evidence="5 6">
    <name type="scientific">Bifidobacterium aemilianum</name>
    <dbReference type="NCBI Taxonomy" id="2493120"/>
    <lineage>
        <taxon>Bacteria</taxon>
        <taxon>Bacillati</taxon>
        <taxon>Actinomycetota</taxon>
        <taxon>Actinomycetes</taxon>
        <taxon>Bifidobacteriales</taxon>
        <taxon>Bifidobacteriaceae</taxon>
        <taxon>Bifidobacterium</taxon>
    </lineage>
</organism>
<accession>A0A366K952</accession>
<dbReference type="Pfam" id="PF08501">
    <property type="entry name" value="Shikimate_dh_N"/>
    <property type="match status" value="1"/>
</dbReference>
<reference evidence="5 6" key="1">
    <citation type="submission" date="2017-10" db="EMBL/GenBank/DDBJ databases">
        <title>Bifidobacterium xylocopum sp. nov. and Bifidobacterium aemilianum sp. nov., from the carpenter bee (Xylocopa violacea) digestive tract.</title>
        <authorList>
            <person name="Alberoni D."/>
            <person name="Baffoni L."/>
            <person name="Di Gioia D."/>
            <person name="Gaggia F."/>
            <person name="Biavati B."/>
        </authorList>
    </citation>
    <scope>NUCLEOTIDE SEQUENCE [LARGE SCALE GENOMIC DNA]</scope>
    <source>
        <strain evidence="5 6">XV10</strain>
    </source>
</reference>
<gene>
    <name evidence="5" type="ORF">CRD60_02190</name>
</gene>
<dbReference type="AlphaFoldDB" id="A0A366K952"/>
<comment type="caution">
    <text evidence="5">The sequence shown here is derived from an EMBL/GenBank/DDBJ whole genome shotgun (WGS) entry which is preliminary data.</text>
</comment>
<comment type="pathway">
    <text evidence="1">Metabolic intermediate biosynthesis; chorismate biosynthesis; chorismate from D-erythrose 4-phosphate and phosphoenolpyruvate: step 4/7.</text>
</comment>
<dbReference type="SUPFAM" id="SSF51735">
    <property type="entry name" value="NAD(P)-binding Rossmann-fold domains"/>
    <property type="match status" value="1"/>
</dbReference>
<dbReference type="InterPro" id="IPR022893">
    <property type="entry name" value="Shikimate_DH_fam"/>
</dbReference>
<dbReference type="Gene3D" id="3.40.50.720">
    <property type="entry name" value="NAD(P)-binding Rossmann-like Domain"/>
    <property type="match status" value="1"/>
</dbReference>
<dbReference type="PANTHER" id="PTHR21089">
    <property type="entry name" value="SHIKIMATE DEHYDROGENASE"/>
    <property type="match status" value="1"/>
</dbReference>
<dbReference type="Gene3D" id="3.40.50.10860">
    <property type="entry name" value="Leucine Dehydrogenase, chain A, domain 1"/>
    <property type="match status" value="1"/>
</dbReference>
<keyword evidence="6" id="KW-1185">Reference proteome</keyword>
<proteinExistence type="predicted"/>
<dbReference type="OrthoDB" id="9776868at2"/>
<feature type="region of interest" description="Disordered" evidence="3">
    <location>
        <begin position="172"/>
        <end position="193"/>
    </location>
</feature>
<evidence type="ECO:0000259" key="4">
    <source>
        <dbReference type="Pfam" id="PF08501"/>
    </source>
</evidence>
<protein>
    <submittedName>
        <fullName evidence="5">Shikimate dehydrogenase</fullName>
    </submittedName>
</protein>
<keyword evidence="2" id="KW-0057">Aromatic amino acid biosynthesis</keyword>
<dbReference type="GO" id="GO:0050661">
    <property type="term" value="F:NADP binding"/>
    <property type="evidence" value="ECO:0007669"/>
    <property type="project" value="TreeGrafter"/>
</dbReference>
<dbReference type="GO" id="GO:0009423">
    <property type="term" value="P:chorismate biosynthetic process"/>
    <property type="evidence" value="ECO:0007669"/>
    <property type="project" value="TreeGrafter"/>
</dbReference>
<dbReference type="InterPro" id="IPR013708">
    <property type="entry name" value="Shikimate_DH-bd_N"/>
</dbReference>
<dbReference type="InterPro" id="IPR036291">
    <property type="entry name" value="NAD(P)-bd_dom_sf"/>
</dbReference>
<dbReference type="InterPro" id="IPR046346">
    <property type="entry name" value="Aminoacid_DH-like_N_sf"/>
</dbReference>
<dbReference type="PANTHER" id="PTHR21089:SF1">
    <property type="entry name" value="BIFUNCTIONAL 3-DEHYDROQUINATE DEHYDRATASE_SHIKIMATE DEHYDROGENASE, CHLOROPLASTIC"/>
    <property type="match status" value="1"/>
</dbReference>
<evidence type="ECO:0000256" key="1">
    <source>
        <dbReference type="ARBA" id="ARBA00004871"/>
    </source>
</evidence>
<dbReference type="Proteomes" id="UP000252530">
    <property type="component" value="Unassembled WGS sequence"/>
</dbReference>
<dbReference type="EMBL" id="PDCG01000002">
    <property type="protein sequence ID" value="RBP98265.1"/>
    <property type="molecule type" value="Genomic_DNA"/>
</dbReference>
<dbReference type="GO" id="GO:0005829">
    <property type="term" value="C:cytosol"/>
    <property type="evidence" value="ECO:0007669"/>
    <property type="project" value="TreeGrafter"/>
</dbReference>
<evidence type="ECO:0000313" key="6">
    <source>
        <dbReference type="Proteomes" id="UP000252530"/>
    </source>
</evidence>
<evidence type="ECO:0000256" key="2">
    <source>
        <dbReference type="ARBA" id="ARBA00023141"/>
    </source>
</evidence>
<dbReference type="GO" id="GO:0004764">
    <property type="term" value="F:shikimate 3-dehydrogenase (NADP+) activity"/>
    <property type="evidence" value="ECO:0007669"/>
    <property type="project" value="InterPro"/>
</dbReference>
<dbReference type="GO" id="GO:0019632">
    <property type="term" value="P:shikimate metabolic process"/>
    <property type="evidence" value="ECO:0007669"/>
    <property type="project" value="TreeGrafter"/>
</dbReference>
<name>A0A366K952_9BIFI</name>
<keyword evidence="2" id="KW-0028">Amino-acid biosynthesis</keyword>
<dbReference type="RefSeq" id="WP_113859949.1">
    <property type="nucleotide sequence ID" value="NZ_PDCG01000002.1"/>
</dbReference>
<dbReference type="GO" id="GO:0009073">
    <property type="term" value="P:aromatic amino acid family biosynthetic process"/>
    <property type="evidence" value="ECO:0007669"/>
    <property type="project" value="UniProtKB-KW"/>
</dbReference>
<dbReference type="SUPFAM" id="SSF53223">
    <property type="entry name" value="Aminoacid dehydrogenase-like, N-terminal domain"/>
    <property type="match status" value="1"/>
</dbReference>
<evidence type="ECO:0000256" key="3">
    <source>
        <dbReference type="SAM" id="MobiDB-lite"/>
    </source>
</evidence>